<dbReference type="Proteomes" id="UP000507245">
    <property type="component" value="Unassembled WGS sequence"/>
</dbReference>
<evidence type="ECO:0000313" key="2">
    <source>
        <dbReference type="Proteomes" id="UP000507245"/>
    </source>
</evidence>
<dbReference type="SUPFAM" id="SSF117281">
    <property type="entry name" value="Kelch motif"/>
    <property type="match status" value="1"/>
</dbReference>
<dbReference type="EMBL" id="CAEKKB010000007">
    <property type="protein sequence ID" value="CAB4317570.1"/>
    <property type="molecule type" value="Genomic_DNA"/>
</dbReference>
<organism evidence="1 2">
    <name type="scientific">Prunus armeniaca</name>
    <name type="common">Apricot</name>
    <name type="synonym">Armeniaca vulgaris</name>
    <dbReference type="NCBI Taxonomy" id="36596"/>
    <lineage>
        <taxon>Eukaryota</taxon>
        <taxon>Viridiplantae</taxon>
        <taxon>Streptophyta</taxon>
        <taxon>Embryophyta</taxon>
        <taxon>Tracheophyta</taxon>
        <taxon>Spermatophyta</taxon>
        <taxon>Magnoliopsida</taxon>
        <taxon>eudicotyledons</taxon>
        <taxon>Gunneridae</taxon>
        <taxon>Pentapetalae</taxon>
        <taxon>rosids</taxon>
        <taxon>fabids</taxon>
        <taxon>Rosales</taxon>
        <taxon>Rosaceae</taxon>
        <taxon>Amygdaloideae</taxon>
        <taxon>Amygdaleae</taxon>
        <taxon>Prunus</taxon>
    </lineage>
</organism>
<dbReference type="InterPro" id="IPR015915">
    <property type="entry name" value="Kelch-typ_b-propeller"/>
</dbReference>
<accession>A0A6J5XUT7</accession>
<sequence length="429" mass="47354">MERRLREMGIPEGAAVADDTGTNSRSLYICTYKCNSRSFHARYDISAIGLSDLSSILKSKSQLKIDKLELLRKLASVEGKDVPYDMGCCLFRSQILLAGGGKPEDSEQDDTSLYELDADTQIYLFEADDNEKTKAKVYNHGNRFGSFPPPHSHSHSHGGGIIKGDCCYGELHQGKPQPLVVEVAGKLFVLSSGPVDFPSPAFEEFNSNKGIWTTLPDPPPYTGDCRDFSYAIVGTKIMVSTPISSVFCFDADAPNPGQWSVCCAEPFPFEGKALVLDLEEDDNRNKIVFGYEHIPGHGYDVVAYTMFNDDENGYCYCHRITPLHLLTEFSELVFGTDNTFSFVHLGGGKVCFVIAYSMASLEGDDDYPILGEEEVDLIVVTFEFSISKKDGNSTRFFSTKTLGSCIFPFDFASESGSVFEAKLLGCFVR</sequence>
<reference evidence="2" key="1">
    <citation type="journal article" date="2020" name="Genome Biol.">
        <title>Gamete binning: chromosome-level and haplotype-resolved genome assembly enabled by high-throughput single-cell sequencing of gamete genomes.</title>
        <authorList>
            <person name="Campoy J.A."/>
            <person name="Sun H."/>
            <person name="Goel M."/>
            <person name="Jiao W.-B."/>
            <person name="Folz-Donahue K."/>
            <person name="Wang N."/>
            <person name="Rubio M."/>
            <person name="Liu C."/>
            <person name="Kukat C."/>
            <person name="Ruiz D."/>
            <person name="Huettel B."/>
            <person name="Schneeberger K."/>
        </authorList>
    </citation>
    <scope>NUCLEOTIDE SEQUENCE [LARGE SCALE GENOMIC DNA]</scope>
    <source>
        <strain evidence="2">cv. Rojo Pasion</strain>
    </source>
</reference>
<evidence type="ECO:0008006" key="3">
    <source>
        <dbReference type="Google" id="ProtNLM"/>
    </source>
</evidence>
<dbReference type="Pfam" id="PF07893">
    <property type="entry name" value="DUF1668"/>
    <property type="match status" value="1"/>
</dbReference>
<proteinExistence type="predicted"/>
<dbReference type="InterPro" id="IPR012871">
    <property type="entry name" value="DUF1668_ORYSA"/>
</dbReference>
<protein>
    <recommendedName>
        <fullName evidence="3">DUF295 domain-containing protein</fullName>
    </recommendedName>
</protein>
<gene>
    <name evidence="1" type="ORF">ORAREDHAP_LOCUS44412</name>
</gene>
<dbReference type="AlphaFoldDB" id="A0A6J5XUT7"/>
<dbReference type="Gene3D" id="2.120.10.80">
    <property type="entry name" value="Kelch-type beta propeller"/>
    <property type="match status" value="1"/>
</dbReference>
<evidence type="ECO:0000313" key="1">
    <source>
        <dbReference type="EMBL" id="CAB4317570.1"/>
    </source>
</evidence>
<name>A0A6J5XUT7_PRUAR</name>
<dbReference type="OrthoDB" id="1138608at2759"/>
<keyword evidence="2" id="KW-1185">Reference proteome</keyword>